<dbReference type="EMBL" id="MNCJ02000330">
    <property type="protein sequence ID" value="KAF5764142.1"/>
    <property type="molecule type" value="Genomic_DNA"/>
</dbReference>
<accession>A0A9K3H1R3</accession>
<dbReference type="Proteomes" id="UP000215914">
    <property type="component" value="Unassembled WGS sequence"/>
</dbReference>
<name>A0A9K3H1R3_HELAN</name>
<organism evidence="1 2">
    <name type="scientific">Helianthus annuus</name>
    <name type="common">Common sunflower</name>
    <dbReference type="NCBI Taxonomy" id="4232"/>
    <lineage>
        <taxon>Eukaryota</taxon>
        <taxon>Viridiplantae</taxon>
        <taxon>Streptophyta</taxon>
        <taxon>Embryophyta</taxon>
        <taxon>Tracheophyta</taxon>
        <taxon>Spermatophyta</taxon>
        <taxon>Magnoliopsida</taxon>
        <taxon>eudicotyledons</taxon>
        <taxon>Gunneridae</taxon>
        <taxon>Pentapetalae</taxon>
        <taxon>asterids</taxon>
        <taxon>campanulids</taxon>
        <taxon>Asterales</taxon>
        <taxon>Asteraceae</taxon>
        <taxon>Asteroideae</taxon>
        <taxon>Heliantheae alliance</taxon>
        <taxon>Heliantheae</taxon>
        <taxon>Helianthus</taxon>
    </lineage>
</organism>
<gene>
    <name evidence="1" type="ORF">HanXRQr2_Chr15g0688581</name>
</gene>
<keyword evidence="2" id="KW-1185">Reference proteome</keyword>
<reference evidence="1" key="2">
    <citation type="submission" date="2020-06" db="EMBL/GenBank/DDBJ databases">
        <title>Helianthus annuus Genome sequencing and assembly Release 2.</title>
        <authorList>
            <person name="Gouzy J."/>
            <person name="Langlade N."/>
            <person name="Munos S."/>
        </authorList>
    </citation>
    <scope>NUCLEOTIDE SEQUENCE</scope>
    <source>
        <tissue evidence="1">Leaves</tissue>
    </source>
</reference>
<proteinExistence type="predicted"/>
<sequence>MSWLSISIGFNKKGRISRGTREAVVYPVPDVSGSSSLISNS</sequence>
<reference evidence="1" key="1">
    <citation type="journal article" date="2017" name="Nature">
        <title>The sunflower genome provides insights into oil metabolism, flowering and Asterid evolution.</title>
        <authorList>
            <person name="Badouin H."/>
            <person name="Gouzy J."/>
            <person name="Grassa C.J."/>
            <person name="Murat F."/>
            <person name="Staton S.E."/>
            <person name="Cottret L."/>
            <person name="Lelandais-Briere C."/>
            <person name="Owens G.L."/>
            <person name="Carrere S."/>
            <person name="Mayjonade B."/>
            <person name="Legrand L."/>
            <person name="Gill N."/>
            <person name="Kane N.C."/>
            <person name="Bowers J.E."/>
            <person name="Hubner S."/>
            <person name="Bellec A."/>
            <person name="Berard A."/>
            <person name="Berges H."/>
            <person name="Blanchet N."/>
            <person name="Boniface M.C."/>
            <person name="Brunel D."/>
            <person name="Catrice O."/>
            <person name="Chaidir N."/>
            <person name="Claudel C."/>
            <person name="Donnadieu C."/>
            <person name="Faraut T."/>
            <person name="Fievet G."/>
            <person name="Helmstetter N."/>
            <person name="King M."/>
            <person name="Knapp S.J."/>
            <person name="Lai Z."/>
            <person name="Le Paslier M.C."/>
            <person name="Lippi Y."/>
            <person name="Lorenzon L."/>
            <person name="Mandel J.R."/>
            <person name="Marage G."/>
            <person name="Marchand G."/>
            <person name="Marquand E."/>
            <person name="Bret-Mestries E."/>
            <person name="Morien E."/>
            <person name="Nambeesan S."/>
            <person name="Nguyen T."/>
            <person name="Pegot-Espagnet P."/>
            <person name="Pouilly N."/>
            <person name="Raftis F."/>
            <person name="Sallet E."/>
            <person name="Schiex T."/>
            <person name="Thomas J."/>
            <person name="Vandecasteele C."/>
            <person name="Vares D."/>
            <person name="Vear F."/>
            <person name="Vautrin S."/>
            <person name="Crespi M."/>
            <person name="Mangin B."/>
            <person name="Burke J.M."/>
            <person name="Salse J."/>
            <person name="Munos S."/>
            <person name="Vincourt P."/>
            <person name="Rieseberg L.H."/>
            <person name="Langlade N.B."/>
        </authorList>
    </citation>
    <scope>NUCLEOTIDE SEQUENCE</scope>
    <source>
        <tissue evidence="1">Leaves</tissue>
    </source>
</reference>
<evidence type="ECO:0000313" key="2">
    <source>
        <dbReference type="Proteomes" id="UP000215914"/>
    </source>
</evidence>
<evidence type="ECO:0000313" key="1">
    <source>
        <dbReference type="EMBL" id="KAF5764142.1"/>
    </source>
</evidence>
<protein>
    <submittedName>
        <fullName evidence="1">Uncharacterized protein</fullName>
    </submittedName>
</protein>
<dbReference type="Gramene" id="mRNA:HanXRQr2_Chr15g0688581">
    <property type="protein sequence ID" value="mRNA:HanXRQr2_Chr15g0688581"/>
    <property type="gene ID" value="HanXRQr2_Chr15g0688581"/>
</dbReference>
<comment type="caution">
    <text evidence="1">The sequence shown here is derived from an EMBL/GenBank/DDBJ whole genome shotgun (WGS) entry which is preliminary data.</text>
</comment>
<dbReference type="AlphaFoldDB" id="A0A9K3H1R3"/>